<keyword evidence="3" id="KW-1185">Reference proteome</keyword>
<sequence length="94" mass="10405">MHARIHANTSGISLKASGGHDFIHVAYGEVKGFPLLAARQWNIKRIQENIGICDDAVLFDIKSSDGTFFHSEENRSGPDAAHCRQKTPKEEVTE</sequence>
<evidence type="ECO:0000256" key="1">
    <source>
        <dbReference type="SAM" id="MobiDB-lite"/>
    </source>
</evidence>
<name>A0A511N317_DEIC1</name>
<feature type="region of interest" description="Disordered" evidence="1">
    <location>
        <begin position="70"/>
        <end position="94"/>
    </location>
</feature>
<dbReference type="EMBL" id="BJXB01000009">
    <property type="protein sequence ID" value="GEM46816.1"/>
    <property type="molecule type" value="Genomic_DNA"/>
</dbReference>
<gene>
    <name evidence="2" type="ORF">DC3_24510</name>
</gene>
<evidence type="ECO:0000313" key="3">
    <source>
        <dbReference type="Proteomes" id="UP000321306"/>
    </source>
</evidence>
<reference evidence="2 3" key="1">
    <citation type="submission" date="2019-07" db="EMBL/GenBank/DDBJ databases">
        <title>Whole genome shotgun sequence of Deinococcus cellulosilyticus NBRC 106333.</title>
        <authorList>
            <person name="Hosoyama A."/>
            <person name="Uohara A."/>
            <person name="Ohji S."/>
            <person name="Ichikawa N."/>
        </authorList>
    </citation>
    <scope>NUCLEOTIDE SEQUENCE [LARGE SCALE GENOMIC DNA]</scope>
    <source>
        <strain evidence="2 3">NBRC 106333</strain>
    </source>
</reference>
<dbReference type="Proteomes" id="UP000321306">
    <property type="component" value="Unassembled WGS sequence"/>
</dbReference>
<evidence type="ECO:0000313" key="2">
    <source>
        <dbReference type="EMBL" id="GEM46816.1"/>
    </source>
</evidence>
<dbReference type="RefSeq" id="WP_146884611.1">
    <property type="nucleotide sequence ID" value="NZ_BJXB01000009.1"/>
</dbReference>
<protein>
    <submittedName>
        <fullName evidence="2">Uncharacterized protein</fullName>
    </submittedName>
</protein>
<organism evidence="2 3">
    <name type="scientific">Deinococcus cellulosilyticus (strain DSM 18568 / NBRC 106333 / KACC 11606 / 5516J-15)</name>
    <dbReference type="NCBI Taxonomy" id="1223518"/>
    <lineage>
        <taxon>Bacteria</taxon>
        <taxon>Thermotogati</taxon>
        <taxon>Deinococcota</taxon>
        <taxon>Deinococci</taxon>
        <taxon>Deinococcales</taxon>
        <taxon>Deinococcaceae</taxon>
        <taxon>Deinococcus</taxon>
    </lineage>
</organism>
<dbReference type="AlphaFoldDB" id="A0A511N317"/>
<accession>A0A511N317</accession>
<comment type="caution">
    <text evidence="2">The sequence shown here is derived from an EMBL/GenBank/DDBJ whole genome shotgun (WGS) entry which is preliminary data.</text>
</comment>
<proteinExistence type="predicted"/>